<dbReference type="Gene3D" id="1.20.1440.230">
    <property type="entry name" value="NADH-ubiquinone oxidoreductase 51kDa subunit, iron-sulphur binding domain"/>
    <property type="match status" value="1"/>
</dbReference>
<comment type="caution">
    <text evidence="10">The sequence shown here is derived from an EMBL/GenBank/DDBJ whole genome shotgun (WGS) entry which is preliminary data.</text>
</comment>
<proteinExistence type="inferred from homology"/>
<dbReference type="PANTHER" id="PTHR43578:SF3">
    <property type="entry name" value="NADH-QUINONE OXIDOREDUCTASE SUBUNIT F"/>
    <property type="match status" value="1"/>
</dbReference>
<dbReference type="FunFam" id="1.20.1440.230:FF:000001">
    <property type="entry name" value="Mitochondrial NADH dehydrogenase flavoprotein 1"/>
    <property type="match status" value="1"/>
</dbReference>
<dbReference type="InterPro" id="IPR037207">
    <property type="entry name" value="Nuop51_4Fe4S-bd_sf"/>
</dbReference>
<dbReference type="Pfam" id="PF12838">
    <property type="entry name" value="Fer4_7"/>
    <property type="match status" value="1"/>
</dbReference>
<keyword evidence="10" id="KW-0560">Oxidoreductase</keyword>
<dbReference type="InterPro" id="IPR041921">
    <property type="entry name" value="NuoE_N"/>
</dbReference>
<dbReference type="Gene3D" id="3.40.30.10">
    <property type="entry name" value="Glutaredoxin"/>
    <property type="match status" value="2"/>
</dbReference>
<evidence type="ECO:0000313" key="10">
    <source>
        <dbReference type="EMBL" id="TWT79865.1"/>
    </source>
</evidence>
<dbReference type="SUPFAM" id="SSF140490">
    <property type="entry name" value="Nqo1C-terminal domain-like"/>
    <property type="match status" value="1"/>
</dbReference>
<evidence type="ECO:0000313" key="11">
    <source>
        <dbReference type="Proteomes" id="UP000315010"/>
    </source>
</evidence>
<dbReference type="AlphaFoldDB" id="A0A5C5YXU2"/>
<evidence type="ECO:0000256" key="1">
    <source>
        <dbReference type="ARBA" id="ARBA00007523"/>
    </source>
</evidence>
<dbReference type="GO" id="GO:0051537">
    <property type="term" value="F:2 iron, 2 sulfur cluster binding"/>
    <property type="evidence" value="ECO:0007669"/>
    <property type="project" value="UniProtKB-KW"/>
</dbReference>
<comment type="similarity">
    <text evidence="2">Belongs to the complex I 24 kDa subunit family.</text>
</comment>
<keyword evidence="7" id="KW-0411">Iron-sulfur</keyword>
<organism evidence="10 11">
    <name type="scientific">Novipirellula herctigrandis</name>
    <dbReference type="NCBI Taxonomy" id="2527986"/>
    <lineage>
        <taxon>Bacteria</taxon>
        <taxon>Pseudomonadati</taxon>
        <taxon>Planctomycetota</taxon>
        <taxon>Planctomycetia</taxon>
        <taxon>Pirellulales</taxon>
        <taxon>Pirellulaceae</taxon>
        <taxon>Novipirellula</taxon>
    </lineage>
</organism>
<dbReference type="EC" id="1.12.1.3" evidence="10"/>
<dbReference type="Pfam" id="PF01512">
    <property type="entry name" value="Complex1_51K"/>
    <property type="match status" value="1"/>
</dbReference>
<dbReference type="FunFam" id="3.40.50.11540:FF:000001">
    <property type="entry name" value="NADH dehydrogenase [ubiquinone] flavoprotein 1, mitochondrial"/>
    <property type="match status" value="1"/>
</dbReference>
<evidence type="ECO:0000256" key="6">
    <source>
        <dbReference type="ARBA" id="ARBA00023004"/>
    </source>
</evidence>
<dbReference type="SUPFAM" id="SSF142984">
    <property type="entry name" value="Nqo1 middle domain-like"/>
    <property type="match status" value="1"/>
</dbReference>
<dbReference type="GO" id="GO:0046872">
    <property type="term" value="F:metal ion binding"/>
    <property type="evidence" value="ECO:0007669"/>
    <property type="project" value="UniProtKB-KW"/>
</dbReference>
<dbReference type="InterPro" id="IPR002023">
    <property type="entry name" value="NuoE-like"/>
</dbReference>
<dbReference type="Pfam" id="PF01257">
    <property type="entry name" value="2Fe-2S_thioredx"/>
    <property type="match status" value="1"/>
</dbReference>
<dbReference type="GO" id="GO:0050583">
    <property type="term" value="F:hydrogen dehydrogenase (NADP+) activity"/>
    <property type="evidence" value="ECO:0007669"/>
    <property type="project" value="UniProtKB-EC"/>
</dbReference>
<comment type="similarity">
    <text evidence="1">Belongs to the complex I 51 kDa subunit family.</text>
</comment>
<dbReference type="SUPFAM" id="SSF54862">
    <property type="entry name" value="4Fe-4S ferredoxins"/>
    <property type="match status" value="1"/>
</dbReference>
<accession>A0A5C5YXU2</accession>
<keyword evidence="5" id="KW-0479">Metal-binding</keyword>
<dbReference type="InterPro" id="IPR011538">
    <property type="entry name" value="Nuo51_FMN-bd"/>
</dbReference>
<protein>
    <submittedName>
        <fullName evidence="10">NADP-reducing hydrogenase subunit HndC</fullName>
        <ecNumber evidence="10">1.12.1.3</ecNumber>
    </submittedName>
</protein>
<dbReference type="InterPro" id="IPR019575">
    <property type="entry name" value="Nuop51_4Fe4S-bd"/>
</dbReference>
<reference evidence="10 11" key="1">
    <citation type="submission" date="2019-02" db="EMBL/GenBank/DDBJ databases">
        <title>Deep-cultivation of Planctomycetes and their phenomic and genomic characterization uncovers novel biology.</title>
        <authorList>
            <person name="Wiegand S."/>
            <person name="Jogler M."/>
            <person name="Boedeker C."/>
            <person name="Pinto D."/>
            <person name="Vollmers J."/>
            <person name="Rivas-Marin E."/>
            <person name="Kohn T."/>
            <person name="Peeters S.H."/>
            <person name="Heuer A."/>
            <person name="Rast P."/>
            <person name="Oberbeckmann S."/>
            <person name="Bunk B."/>
            <person name="Jeske O."/>
            <person name="Meyerdierks A."/>
            <person name="Storesund J.E."/>
            <person name="Kallscheuer N."/>
            <person name="Luecker S."/>
            <person name="Lage O.M."/>
            <person name="Pohl T."/>
            <person name="Merkel B.J."/>
            <person name="Hornburger P."/>
            <person name="Mueller R.-W."/>
            <person name="Bruemmer F."/>
            <person name="Labrenz M."/>
            <person name="Spormann A.M."/>
            <person name="Op Den Camp H."/>
            <person name="Overmann J."/>
            <person name="Amann R."/>
            <person name="Jetten M.S.M."/>
            <person name="Mascher T."/>
            <person name="Medema M.H."/>
            <person name="Devos D.P."/>
            <person name="Kaster A.-K."/>
            <person name="Ovreas L."/>
            <person name="Rohde M."/>
            <person name="Galperin M.Y."/>
            <person name="Jogler C."/>
        </authorList>
    </citation>
    <scope>NUCLEOTIDE SEQUENCE [LARGE SCALE GENOMIC DNA]</scope>
    <source>
        <strain evidence="10 11">CA13</strain>
    </source>
</reference>
<comment type="cofactor">
    <cofactor evidence="8">
        <name>[2Fe-2S] cluster</name>
        <dbReference type="ChEBI" id="CHEBI:190135"/>
    </cofactor>
</comment>
<dbReference type="SUPFAM" id="SSF52833">
    <property type="entry name" value="Thioredoxin-like"/>
    <property type="match status" value="2"/>
</dbReference>
<dbReference type="Gene3D" id="1.10.10.1590">
    <property type="entry name" value="NADH-quinone oxidoreductase subunit E"/>
    <property type="match status" value="1"/>
</dbReference>
<dbReference type="InterPro" id="IPR037225">
    <property type="entry name" value="Nuo51_FMN-bd_sf"/>
</dbReference>
<feature type="domain" description="4Fe-4S ferredoxin-type" evidence="9">
    <location>
        <begin position="760"/>
        <end position="787"/>
    </location>
</feature>
<sequence length="787" mass="85507">MDTIDLNFVDDAIERIGRGPEAVIPILQQIQQHYRYLPQTALRHVCAHTDITPASIEGVSSFYTQFRHEPVGEHLIHVCLGTACHVKGAQLVMDSIRQELKIAKGEDTDRDGKFTVQSVACLGCCTLAPVVQIDELTYGGLTPKKVPEMLHDFSAQAIRPAKPAAITAHRSGESIGEIRIGMGSCCVAQGSDKVRSAIESVIAQSGACADVKRVGCVGMCHQTPLVEIVPKSGETSLYAKVQADDVESLVMKHFKPKSLMRRISYSAEKFLDRFLSDDEDEPTIQKSINPREGSVCAFLGPQKHLATEYCGQIDPMNLEEYKRHDGFAGLKKCIEIGDPMKIIEEVQNSGLRGRGGAGFPSGIKWQKVREVAIDQSRGEKKYIICNGDEGDPGAFMDRMLLESFPYRIIEGMAIAAMAVGSNEGYFYVRAEYPLAVKRIREAIKICEQDGILGENILGSDFSLKLGIMEGAGAFVCGEETALLASMQGERGMPHLRPPYPAELGLWKQPTLINNVETYALVPWIMRNGSDAFAALGTEKSKGTKVFALAGKVSRGGLIEVPMGITMRQVIDDVGGGVANGKKLKAVQVGGPSGGCVPASLADTSIDYESLAEVGAIMGSGGLVVLDEDDCMVDIARYFLRFTQDQSCGKCTFCRVGTRRMLDILDRLCEGKGKKGDLDTLERLSHDVSAGSLCGLGKTAPNPVLSMLKYFREEFEAHLDGRCPAGKCVAMIEYKINSKCTGCTICAQECPVDAIPLTPYKIHTIDNDKCTRCDTCLQVCPENAVYVE</sequence>
<dbReference type="Gene3D" id="3.10.20.600">
    <property type="match status" value="1"/>
</dbReference>
<dbReference type="Pfam" id="PF10589">
    <property type="entry name" value="NADH_4Fe-4S"/>
    <property type="match status" value="1"/>
</dbReference>
<dbReference type="PROSITE" id="PS51379">
    <property type="entry name" value="4FE4S_FER_2"/>
    <property type="match status" value="2"/>
</dbReference>
<dbReference type="EMBL" id="SJPJ01000001">
    <property type="protein sequence ID" value="TWT79865.1"/>
    <property type="molecule type" value="Genomic_DNA"/>
</dbReference>
<dbReference type="CDD" id="cd03064">
    <property type="entry name" value="TRX_Fd_NuoE"/>
    <property type="match status" value="1"/>
</dbReference>
<evidence type="ECO:0000256" key="2">
    <source>
        <dbReference type="ARBA" id="ARBA00010643"/>
    </source>
</evidence>
<dbReference type="InterPro" id="IPR017896">
    <property type="entry name" value="4Fe4S_Fe-S-bd"/>
</dbReference>
<evidence type="ECO:0000256" key="4">
    <source>
        <dbReference type="ARBA" id="ARBA00022714"/>
    </source>
</evidence>
<dbReference type="PROSITE" id="PS00198">
    <property type="entry name" value="4FE4S_FER_1"/>
    <property type="match status" value="1"/>
</dbReference>
<evidence type="ECO:0000256" key="3">
    <source>
        <dbReference type="ARBA" id="ARBA00022485"/>
    </source>
</evidence>
<dbReference type="SMART" id="SM00928">
    <property type="entry name" value="NADH_4Fe-4S"/>
    <property type="match status" value="1"/>
</dbReference>
<feature type="domain" description="4Fe-4S ferredoxin-type" evidence="9">
    <location>
        <begin position="731"/>
        <end position="759"/>
    </location>
</feature>
<keyword evidence="4" id="KW-0001">2Fe-2S</keyword>
<dbReference type="Gene3D" id="6.10.250.1450">
    <property type="match status" value="1"/>
</dbReference>
<evidence type="ECO:0000256" key="5">
    <source>
        <dbReference type="ARBA" id="ARBA00022723"/>
    </source>
</evidence>
<dbReference type="CDD" id="cd02980">
    <property type="entry name" value="TRX_Fd_family"/>
    <property type="match status" value="1"/>
</dbReference>
<dbReference type="Gene3D" id="3.40.50.11540">
    <property type="entry name" value="NADH-ubiquinone oxidoreductase 51kDa subunit"/>
    <property type="match status" value="1"/>
</dbReference>
<evidence type="ECO:0000259" key="9">
    <source>
        <dbReference type="PROSITE" id="PS51379"/>
    </source>
</evidence>
<dbReference type="PANTHER" id="PTHR43578">
    <property type="entry name" value="NADH-QUINONE OXIDOREDUCTASE SUBUNIT F"/>
    <property type="match status" value="1"/>
</dbReference>
<keyword evidence="11" id="KW-1185">Reference proteome</keyword>
<evidence type="ECO:0000256" key="8">
    <source>
        <dbReference type="ARBA" id="ARBA00034078"/>
    </source>
</evidence>
<keyword evidence="3" id="KW-0004">4Fe-4S</keyword>
<keyword evidence="6" id="KW-0408">Iron</keyword>
<dbReference type="InterPro" id="IPR036249">
    <property type="entry name" value="Thioredoxin-like_sf"/>
</dbReference>
<dbReference type="Proteomes" id="UP000315010">
    <property type="component" value="Unassembled WGS sequence"/>
</dbReference>
<dbReference type="InterPro" id="IPR017900">
    <property type="entry name" value="4Fe4S_Fe_S_CS"/>
</dbReference>
<dbReference type="PROSITE" id="PS01099">
    <property type="entry name" value="COMPLEX1_24K"/>
    <property type="match status" value="1"/>
</dbReference>
<dbReference type="RefSeq" id="WP_146394989.1">
    <property type="nucleotide sequence ID" value="NZ_SJPJ01000001.1"/>
</dbReference>
<dbReference type="Gene3D" id="3.30.70.20">
    <property type="match status" value="1"/>
</dbReference>
<dbReference type="OrthoDB" id="9761899at2"/>
<gene>
    <name evidence="10" type="primary">hndC</name>
    <name evidence="10" type="ORF">CA13_12720</name>
</gene>
<dbReference type="SUPFAM" id="SSF142019">
    <property type="entry name" value="Nqo1 FMN-binding domain-like"/>
    <property type="match status" value="1"/>
</dbReference>
<dbReference type="InterPro" id="IPR042128">
    <property type="entry name" value="NuoE_dom"/>
</dbReference>
<dbReference type="GO" id="GO:0051539">
    <property type="term" value="F:4 iron, 4 sulfur cluster binding"/>
    <property type="evidence" value="ECO:0007669"/>
    <property type="project" value="UniProtKB-KW"/>
</dbReference>
<evidence type="ECO:0000256" key="7">
    <source>
        <dbReference type="ARBA" id="ARBA00023014"/>
    </source>
</evidence>
<name>A0A5C5YXU2_9BACT</name>